<dbReference type="OrthoDB" id="9759607at2"/>
<evidence type="ECO:0000259" key="1">
    <source>
        <dbReference type="PROSITE" id="PS50887"/>
    </source>
</evidence>
<proteinExistence type="predicted"/>
<dbReference type="PROSITE" id="PS50887">
    <property type="entry name" value="GGDEF"/>
    <property type="match status" value="1"/>
</dbReference>
<feature type="domain" description="GGDEF" evidence="1">
    <location>
        <begin position="53"/>
        <end position="190"/>
    </location>
</feature>
<sequence length="190" mass="21206">MSKFCVPPDDAFANEDVSKRYGCVTDIPTPIGNRQEFDSMLVEAINKAKTTVRYLSILLIKFNTLEKPTRCQEQLSNTDCHRRIATILNKTLKRSGDLVTQWDDCTFACILSDTDPAGAAEMAEKFRRKILNTAFFHATTPQICYYTVSIGVVTAILTDDISYEILIKKVTQALSAADAMGQNQIVININ</sequence>
<dbReference type="InterPro" id="IPR029787">
    <property type="entry name" value="Nucleotide_cyclase"/>
</dbReference>
<dbReference type="Proteomes" id="UP000176244">
    <property type="component" value="Unassembled WGS sequence"/>
</dbReference>
<dbReference type="GO" id="GO:0005886">
    <property type="term" value="C:plasma membrane"/>
    <property type="evidence" value="ECO:0007669"/>
    <property type="project" value="TreeGrafter"/>
</dbReference>
<dbReference type="AlphaFoldDB" id="A0A1F2PEI8"/>
<dbReference type="EMBL" id="LKEU01000037">
    <property type="protein sequence ID" value="OFV69688.1"/>
    <property type="molecule type" value="Genomic_DNA"/>
</dbReference>
<reference evidence="2 3" key="1">
    <citation type="submission" date="2015-09" db="EMBL/GenBank/DDBJ databases">
        <title>Genome sequence of Acetobacterium wieringae DSM 1911.</title>
        <authorList>
            <person name="Poehlein A."/>
            <person name="Bengelsdorf F.R."/>
            <person name="Schiel-Bengelsdorf B."/>
            <person name="Duerre P."/>
            <person name="Daniel R."/>
        </authorList>
    </citation>
    <scope>NUCLEOTIDE SEQUENCE [LARGE SCALE GENOMIC DNA]</scope>
    <source>
        <strain evidence="2 3">DSM 1911</strain>
    </source>
</reference>
<dbReference type="InterPro" id="IPR050469">
    <property type="entry name" value="Diguanylate_Cyclase"/>
</dbReference>
<dbReference type="SUPFAM" id="SSF55073">
    <property type="entry name" value="Nucleotide cyclase"/>
    <property type="match status" value="1"/>
</dbReference>
<dbReference type="GO" id="GO:1902201">
    <property type="term" value="P:negative regulation of bacterial-type flagellum-dependent cell motility"/>
    <property type="evidence" value="ECO:0007669"/>
    <property type="project" value="TreeGrafter"/>
</dbReference>
<accession>A0A1F2PEI8</accession>
<dbReference type="GO" id="GO:0043709">
    <property type="term" value="P:cell adhesion involved in single-species biofilm formation"/>
    <property type="evidence" value="ECO:0007669"/>
    <property type="project" value="TreeGrafter"/>
</dbReference>
<protein>
    <submittedName>
        <fullName evidence="2">Phytochrome-like protein cph2</fullName>
    </submittedName>
</protein>
<dbReference type="PANTHER" id="PTHR45138">
    <property type="entry name" value="REGULATORY COMPONENTS OF SENSORY TRANSDUCTION SYSTEM"/>
    <property type="match status" value="1"/>
</dbReference>
<dbReference type="PANTHER" id="PTHR45138:SF9">
    <property type="entry name" value="DIGUANYLATE CYCLASE DGCM-RELATED"/>
    <property type="match status" value="1"/>
</dbReference>
<dbReference type="STRING" id="52694.ACWI_28260"/>
<evidence type="ECO:0000313" key="2">
    <source>
        <dbReference type="EMBL" id="OFV69688.1"/>
    </source>
</evidence>
<dbReference type="InterPro" id="IPR000160">
    <property type="entry name" value="GGDEF_dom"/>
</dbReference>
<dbReference type="RefSeq" id="WP_139142380.1">
    <property type="nucleotide sequence ID" value="NZ_LKEU01000037.1"/>
</dbReference>
<dbReference type="InterPro" id="IPR043128">
    <property type="entry name" value="Rev_trsase/Diguanyl_cyclase"/>
</dbReference>
<dbReference type="Gene3D" id="3.30.70.270">
    <property type="match status" value="1"/>
</dbReference>
<dbReference type="SMART" id="SM00267">
    <property type="entry name" value="GGDEF"/>
    <property type="match status" value="1"/>
</dbReference>
<gene>
    <name evidence="2" type="primary">cph2_13</name>
    <name evidence="2" type="ORF">ACWI_28260</name>
</gene>
<dbReference type="NCBIfam" id="TIGR00254">
    <property type="entry name" value="GGDEF"/>
    <property type="match status" value="1"/>
</dbReference>
<name>A0A1F2PEI8_9FIRM</name>
<dbReference type="Pfam" id="PF00990">
    <property type="entry name" value="GGDEF"/>
    <property type="match status" value="1"/>
</dbReference>
<evidence type="ECO:0000313" key="3">
    <source>
        <dbReference type="Proteomes" id="UP000176244"/>
    </source>
</evidence>
<dbReference type="GO" id="GO:0052621">
    <property type="term" value="F:diguanylate cyclase activity"/>
    <property type="evidence" value="ECO:0007669"/>
    <property type="project" value="TreeGrafter"/>
</dbReference>
<organism evidence="2 3">
    <name type="scientific">Acetobacterium wieringae</name>
    <dbReference type="NCBI Taxonomy" id="52694"/>
    <lineage>
        <taxon>Bacteria</taxon>
        <taxon>Bacillati</taxon>
        <taxon>Bacillota</taxon>
        <taxon>Clostridia</taxon>
        <taxon>Eubacteriales</taxon>
        <taxon>Eubacteriaceae</taxon>
        <taxon>Acetobacterium</taxon>
    </lineage>
</organism>
<comment type="caution">
    <text evidence="2">The sequence shown here is derived from an EMBL/GenBank/DDBJ whole genome shotgun (WGS) entry which is preliminary data.</text>
</comment>